<evidence type="ECO:0000313" key="2">
    <source>
        <dbReference type="Proteomes" id="UP000799118"/>
    </source>
</evidence>
<keyword evidence="2" id="KW-1185">Reference proteome</keyword>
<evidence type="ECO:0000313" key="1">
    <source>
        <dbReference type="EMBL" id="KAE9401465.1"/>
    </source>
</evidence>
<gene>
    <name evidence="1" type="ORF">BT96DRAFT_602684</name>
</gene>
<organism evidence="1 2">
    <name type="scientific">Gymnopus androsaceus JB14</name>
    <dbReference type="NCBI Taxonomy" id="1447944"/>
    <lineage>
        <taxon>Eukaryota</taxon>
        <taxon>Fungi</taxon>
        <taxon>Dikarya</taxon>
        <taxon>Basidiomycota</taxon>
        <taxon>Agaricomycotina</taxon>
        <taxon>Agaricomycetes</taxon>
        <taxon>Agaricomycetidae</taxon>
        <taxon>Agaricales</taxon>
        <taxon>Marasmiineae</taxon>
        <taxon>Omphalotaceae</taxon>
        <taxon>Gymnopus</taxon>
    </lineage>
</organism>
<proteinExistence type="predicted"/>
<accession>A0A6A4HY18</accession>
<reference evidence="1" key="1">
    <citation type="journal article" date="2019" name="Environ. Microbiol.">
        <title>Fungal ecological strategies reflected in gene transcription - a case study of two litter decomposers.</title>
        <authorList>
            <person name="Barbi F."/>
            <person name="Kohler A."/>
            <person name="Barry K."/>
            <person name="Baskaran P."/>
            <person name="Daum C."/>
            <person name="Fauchery L."/>
            <person name="Ihrmark K."/>
            <person name="Kuo A."/>
            <person name="LaButti K."/>
            <person name="Lipzen A."/>
            <person name="Morin E."/>
            <person name="Grigoriev I.V."/>
            <person name="Henrissat B."/>
            <person name="Lindahl B."/>
            <person name="Martin F."/>
        </authorList>
    </citation>
    <scope>NUCLEOTIDE SEQUENCE</scope>
    <source>
        <strain evidence="1">JB14</strain>
    </source>
</reference>
<protein>
    <recommendedName>
        <fullName evidence="3">Pentatricopeptide repeat-containing protein</fullName>
    </recommendedName>
</protein>
<name>A0A6A4HY18_9AGAR</name>
<evidence type="ECO:0008006" key="3">
    <source>
        <dbReference type="Google" id="ProtNLM"/>
    </source>
</evidence>
<sequence length="225" mass="25473">MKALLRCSFPLLVISGHTLDVIRIVELVNERAPSFINPRILQRLLGLILRHRQFALATRLYRVVQSRMEGSSLDAFRQKLILGLHRGGANALAMSLHSSKPRMARSTVEDMVHRVHFRTAIPNCNLPGRVLTILHRRKIHDIPNIRYALSVLVLSNRPKAANRLFQRSLRHLDASTKSLVSNSFSTIVSCDVLVATYSRSFVAKKPMTFRASDTLSPFSYRPNDP</sequence>
<dbReference type="Proteomes" id="UP000799118">
    <property type="component" value="Unassembled WGS sequence"/>
</dbReference>
<dbReference type="AlphaFoldDB" id="A0A6A4HY18"/>
<dbReference type="EMBL" id="ML769445">
    <property type="protein sequence ID" value="KAE9401465.1"/>
    <property type="molecule type" value="Genomic_DNA"/>
</dbReference>